<reference evidence="1" key="1">
    <citation type="journal article" date="2020" name="mSystems">
        <title>Genome- and Community-Level Interaction Insights into Carbon Utilization and Element Cycling Functions of Hydrothermarchaeota in Hydrothermal Sediment.</title>
        <authorList>
            <person name="Zhou Z."/>
            <person name="Liu Y."/>
            <person name="Xu W."/>
            <person name="Pan J."/>
            <person name="Luo Z.H."/>
            <person name="Li M."/>
        </authorList>
    </citation>
    <scope>NUCLEOTIDE SEQUENCE [LARGE SCALE GENOMIC DNA]</scope>
    <source>
        <strain evidence="1">SpSt-711</strain>
    </source>
</reference>
<proteinExistence type="predicted"/>
<dbReference type="EMBL" id="DTEI01000100">
    <property type="protein sequence ID" value="HGU16160.1"/>
    <property type="molecule type" value="Genomic_DNA"/>
</dbReference>
<gene>
    <name evidence="1" type="ORF">ENU91_05865</name>
</gene>
<organism evidence="1">
    <name type="scientific">Thermodesulfobacterium geofontis</name>
    <dbReference type="NCBI Taxonomy" id="1295609"/>
    <lineage>
        <taxon>Bacteria</taxon>
        <taxon>Pseudomonadati</taxon>
        <taxon>Thermodesulfobacteriota</taxon>
        <taxon>Thermodesulfobacteria</taxon>
        <taxon>Thermodesulfobacteriales</taxon>
        <taxon>Thermodesulfobacteriaceae</taxon>
        <taxon>Thermodesulfobacterium</taxon>
    </lineage>
</organism>
<protein>
    <submittedName>
        <fullName evidence="1">Uncharacterized protein</fullName>
    </submittedName>
</protein>
<sequence length="209" mass="25222">MNNPFIFKSELWIPKYTGIKVYSINEFIKALKEVDKFSIFYHMYINIFNYHNLPTFYTNSISYWFFKNGYLLLAEKLSIIDPLDYFDLEELRIALINTLEENYNKNWNRKEKYPFYFITAEREIIECERVAHNLDEFIEGIKKSSINSLFYHLITSRIENKTIINDYSAWLYGIGEVKKAEKINKLDPYTMTLYEIKEEIIKILEEKIC</sequence>
<name>A0A7V4JR66_9BACT</name>
<dbReference type="AlphaFoldDB" id="A0A7V4JR66"/>
<evidence type="ECO:0000313" key="1">
    <source>
        <dbReference type="EMBL" id="HGU16160.1"/>
    </source>
</evidence>
<dbReference type="InterPro" id="IPR044036">
    <property type="entry name" value="DUF5752"/>
</dbReference>
<dbReference type="Pfam" id="PF19027">
    <property type="entry name" value="DUF5752"/>
    <property type="match status" value="1"/>
</dbReference>
<accession>A0A7V4JR66</accession>
<comment type="caution">
    <text evidence="1">The sequence shown here is derived from an EMBL/GenBank/DDBJ whole genome shotgun (WGS) entry which is preliminary data.</text>
</comment>